<feature type="compositionally biased region" description="Polar residues" evidence="8">
    <location>
        <begin position="124"/>
        <end position="139"/>
    </location>
</feature>
<dbReference type="Proteomes" id="UP000242875">
    <property type="component" value="Unassembled WGS sequence"/>
</dbReference>
<dbReference type="PANTHER" id="PTHR21646:SF95">
    <property type="entry name" value="UBIQUITIN CARBOXYL-TERMINAL HYDROLASE 4-RELATED"/>
    <property type="match status" value="1"/>
</dbReference>
<feature type="region of interest" description="Disordered" evidence="8">
    <location>
        <begin position="500"/>
        <end position="575"/>
    </location>
</feature>
<dbReference type="InterPro" id="IPR038765">
    <property type="entry name" value="Papain-like_cys_pep_sf"/>
</dbReference>
<evidence type="ECO:0000256" key="7">
    <source>
        <dbReference type="ARBA" id="ARBA00022807"/>
    </source>
</evidence>
<dbReference type="GO" id="GO:0016579">
    <property type="term" value="P:protein deubiquitination"/>
    <property type="evidence" value="ECO:0007669"/>
    <property type="project" value="InterPro"/>
</dbReference>
<dbReference type="CDD" id="cd02674">
    <property type="entry name" value="Peptidase_C19R"/>
    <property type="match status" value="1"/>
</dbReference>
<gene>
    <name evidence="11" type="ORF">BZG36_01577</name>
</gene>
<feature type="region of interest" description="Disordered" evidence="8">
    <location>
        <begin position="149"/>
        <end position="168"/>
    </location>
</feature>
<comment type="catalytic activity">
    <reaction evidence="1">
        <text>Thiol-dependent hydrolysis of ester, thioester, amide, peptide and isopeptide bonds formed by the C-terminal Gly of ubiquitin (a 76-residue protein attached to proteins as an intracellular targeting signal).</text>
        <dbReference type="EC" id="3.4.19.12"/>
    </reaction>
</comment>
<dbReference type="PANTHER" id="PTHR21646">
    <property type="entry name" value="UBIQUITIN CARBOXYL-TERMINAL HYDROLASE"/>
    <property type="match status" value="1"/>
</dbReference>
<feature type="compositionally biased region" description="Low complexity" evidence="8">
    <location>
        <begin position="520"/>
        <end position="536"/>
    </location>
</feature>
<dbReference type="SUPFAM" id="SSF52821">
    <property type="entry name" value="Rhodanese/Cell cycle control phosphatase"/>
    <property type="match status" value="1"/>
</dbReference>
<evidence type="ECO:0000256" key="6">
    <source>
        <dbReference type="ARBA" id="ARBA00022801"/>
    </source>
</evidence>
<evidence type="ECO:0000256" key="4">
    <source>
        <dbReference type="ARBA" id="ARBA00022670"/>
    </source>
</evidence>
<evidence type="ECO:0000256" key="1">
    <source>
        <dbReference type="ARBA" id="ARBA00000707"/>
    </source>
</evidence>
<dbReference type="EC" id="3.4.19.12" evidence="3"/>
<dbReference type="InterPro" id="IPR050185">
    <property type="entry name" value="Ub_carboxyl-term_hydrolase"/>
</dbReference>
<feature type="region of interest" description="Disordered" evidence="8">
    <location>
        <begin position="118"/>
        <end position="142"/>
    </location>
</feature>
<evidence type="ECO:0000259" key="10">
    <source>
        <dbReference type="PROSITE" id="PS50235"/>
    </source>
</evidence>
<feature type="domain" description="Rhodanese" evidence="9">
    <location>
        <begin position="271"/>
        <end position="396"/>
    </location>
</feature>
<dbReference type="InterPro" id="IPR036873">
    <property type="entry name" value="Rhodanese-like_dom_sf"/>
</dbReference>
<feature type="compositionally biased region" description="Pro residues" evidence="8">
    <location>
        <begin position="508"/>
        <end position="519"/>
    </location>
</feature>
<evidence type="ECO:0000256" key="5">
    <source>
        <dbReference type="ARBA" id="ARBA00022786"/>
    </source>
</evidence>
<keyword evidence="6" id="KW-0378">Hydrolase</keyword>
<dbReference type="PROSITE" id="PS00973">
    <property type="entry name" value="USP_2"/>
    <property type="match status" value="1"/>
</dbReference>
<accession>A0A261Y441</accession>
<evidence type="ECO:0000259" key="9">
    <source>
        <dbReference type="PROSITE" id="PS50206"/>
    </source>
</evidence>
<keyword evidence="5" id="KW-0833">Ubl conjugation pathway</keyword>
<dbReference type="GO" id="GO:0006508">
    <property type="term" value="P:proteolysis"/>
    <property type="evidence" value="ECO:0007669"/>
    <property type="project" value="UniProtKB-KW"/>
</dbReference>
<feature type="compositionally biased region" description="Polar residues" evidence="8">
    <location>
        <begin position="548"/>
        <end position="561"/>
    </location>
</feature>
<keyword evidence="7" id="KW-0788">Thiol protease</keyword>
<dbReference type="Gene3D" id="3.40.250.10">
    <property type="entry name" value="Rhodanese-like domain"/>
    <property type="match status" value="1"/>
</dbReference>
<comment type="caution">
    <text evidence="11">The sequence shown here is derived from an EMBL/GenBank/DDBJ whole genome shotgun (WGS) entry which is preliminary data.</text>
</comment>
<evidence type="ECO:0000313" key="11">
    <source>
        <dbReference type="EMBL" id="OZJ05342.1"/>
    </source>
</evidence>
<reference evidence="11 12" key="1">
    <citation type="journal article" date="2017" name="Mycologia">
        <title>Bifiguratus adelaidae, gen. et sp. nov., a new member of Mucoromycotina in endophytic and soil-dwelling habitats.</title>
        <authorList>
            <person name="Torres-Cruz T.J."/>
            <person name="Billingsley Tobias T.L."/>
            <person name="Almatruk M."/>
            <person name="Hesse C."/>
            <person name="Kuske C.R."/>
            <person name="Desiro A."/>
            <person name="Benucci G.M."/>
            <person name="Bonito G."/>
            <person name="Stajich J.E."/>
            <person name="Dunlap C."/>
            <person name="Arnold A.E."/>
            <person name="Porras-Alfaro A."/>
        </authorList>
    </citation>
    <scope>NUCLEOTIDE SEQUENCE [LARGE SCALE GENOMIC DNA]</scope>
    <source>
        <strain evidence="11 12">AZ0501</strain>
    </source>
</reference>
<comment type="similarity">
    <text evidence="2">Belongs to the peptidase C19 family.</text>
</comment>
<evidence type="ECO:0000256" key="8">
    <source>
        <dbReference type="SAM" id="MobiDB-lite"/>
    </source>
</evidence>
<organism evidence="11 12">
    <name type="scientific">Bifiguratus adelaidae</name>
    <dbReference type="NCBI Taxonomy" id="1938954"/>
    <lineage>
        <taxon>Eukaryota</taxon>
        <taxon>Fungi</taxon>
        <taxon>Fungi incertae sedis</taxon>
        <taxon>Mucoromycota</taxon>
        <taxon>Mucoromycotina</taxon>
        <taxon>Endogonomycetes</taxon>
        <taxon>Endogonales</taxon>
        <taxon>Endogonales incertae sedis</taxon>
        <taxon>Bifiguratus</taxon>
    </lineage>
</organism>
<protein>
    <recommendedName>
        <fullName evidence="3">ubiquitinyl hydrolase 1</fullName>
        <ecNumber evidence="3">3.4.19.12</ecNumber>
    </recommendedName>
</protein>
<dbReference type="Pfam" id="PF08969">
    <property type="entry name" value="USP8_dimer"/>
    <property type="match status" value="1"/>
</dbReference>
<dbReference type="GO" id="GO:0004843">
    <property type="term" value="F:cysteine-type deubiquitinase activity"/>
    <property type="evidence" value="ECO:0007669"/>
    <property type="project" value="UniProtKB-EC"/>
</dbReference>
<dbReference type="PROSITE" id="PS00972">
    <property type="entry name" value="USP_1"/>
    <property type="match status" value="1"/>
</dbReference>
<sequence length="1016" mass="113420">MTTTGSSWAQLQERAAINVADKESYGLQRWLSTAKKLFEQGETYYNAGDLENAYVDLLKASAIVVDIVQKHSGYANVQAKREPAYSSYLSVQKQLKYFLPILEDVALILQNTVPKRGREDVSMNGPTYSRKTSTPSTPVEMSVDDFERRFPSVPTHEPSRSTSSDLKSTRNIMSHGNARQTTSLDSGVANMRISPEPRSLQNSVSTAHPSLPITHQLNADGIRPPSASPAKPLGQRRLSGMQMPSRTNNNINTGVTITPKALAQYLVQKENPPSVLLLDVRPREQFESGCIKHKWVVQIEPLILRPGVTSQQIEESLVISPEAEQILFSARSNFDLVVYYDQNTSSVADATSQFDLLRILKHAIYTTEFHKTLSRVPVLLSGGFEAWRKYTGDAGVFVWRPDNRTKRQSDAMTNDKNAESYSAKHQRPDDNRGLGLTHRIPNGPTHAAQDYYDSAGANKENMSPSVAINRTLYDYFQQKKEGGDAESMIRGRPVPFANIQNNYVPNRAPGPPSIAPKPPSLSTGPKPGTPATGTKPAPIPKPRPAHTLSENDQNKQPQESMEASAPPGPKLQRRNTFIDNPFNAFTATQNNMYEAPPQLPAKPLRPLPIVPSPAPKPAHLGELPIPTTPTAASNSTELTPRHQLPRYESAYSSLGNTSIGTTGLKNLGNTCFMNSVIQCLSGTIPLARYFLSGAYRPHVNKTNPLGTRGVLADAFANLLRVIWSEQYTFISPVTFRDAIARFAPQFASNEQQDSQEFLSFLLDGLHEDLNLVLSKPPIHEDTPEEEERFERLPDQEASAIAWERYLQRNSSVMVSLFQGQFKNKMRCLHCGKTSTTYNAFMYLSLPIPTTKGRPDRVSLYECLNTFVKEEVMEGDDGWNCPRCKVRRRASKTLSISRLPDVLLIHLKRFSFQGPFRDKLETQVDYPIKGLELQQYLPPYVTAAHKEDGRPESFRYDLYAVSNHFGGLSGGHYTACVRNGYRSQWHNFDDSRFSVCDESTVKSRAAYILYYVRASVS</sequence>
<keyword evidence="4" id="KW-0645">Protease</keyword>
<dbReference type="EMBL" id="MVBO01000017">
    <property type="protein sequence ID" value="OZJ05342.1"/>
    <property type="molecule type" value="Genomic_DNA"/>
</dbReference>
<dbReference type="SMART" id="SM00450">
    <property type="entry name" value="RHOD"/>
    <property type="match status" value="1"/>
</dbReference>
<dbReference type="AlphaFoldDB" id="A0A261Y441"/>
<dbReference type="Pfam" id="PF00443">
    <property type="entry name" value="UCH"/>
    <property type="match status" value="1"/>
</dbReference>
<dbReference type="Pfam" id="PF00581">
    <property type="entry name" value="Rhodanese"/>
    <property type="match status" value="1"/>
</dbReference>
<dbReference type="Gene3D" id="1.20.58.80">
    <property type="entry name" value="Phosphotransferase system, lactose/cellobiose-type IIA subunit"/>
    <property type="match status" value="1"/>
</dbReference>
<dbReference type="OrthoDB" id="292964at2759"/>
<dbReference type="InterPro" id="IPR001394">
    <property type="entry name" value="Peptidase_C19_UCH"/>
</dbReference>
<proteinExistence type="inferred from homology"/>
<evidence type="ECO:0000313" key="12">
    <source>
        <dbReference type="Proteomes" id="UP000242875"/>
    </source>
</evidence>
<keyword evidence="12" id="KW-1185">Reference proteome</keyword>
<dbReference type="SUPFAM" id="SSF54001">
    <property type="entry name" value="Cysteine proteinases"/>
    <property type="match status" value="1"/>
</dbReference>
<dbReference type="InterPro" id="IPR028889">
    <property type="entry name" value="USP"/>
</dbReference>
<dbReference type="Gene3D" id="3.90.70.10">
    <property type="entry name" value="Cysteine proteinases"/>
    <property type="match status" value="1"/>
</dbReference>
<dbReference type="PROSITE" id="PS50206">
    <property type="entry name" value="RHODANESE_3"/>
    <property type="match status" value="1"/>
</dbReference>
<evidence type="ECO:0000256" key="2">
    <source>
        <dbReference type="ARBA" id="ARBA00009085"/>
    </source>
</evidence>
<feature type="region of interest" description="Disordered" evidence="8">
    <location>
        <begin position="406"/>
        <end position="458"/>
    </location>
</feature>
<dbReference type="InterPro" id="IPR001763">
    <property type="entry name" value="Rhodanese-like_dom"/>
</dbReference>
<dbReference type="InterPro" id="IPR018200">
    <property type="entry name" value="USP_CS"/>
</dbReference>
<dbReference type="PROSITE" id="PS50235">
    <property type="entry name" value="USP_3"/>
    <property type="match status" value="1"/>
</dbReference>
<name>A0A261Y441_9FUNG</name>
<dbReference type="SUPFAM" id="SSF140856">
    <property type="entry name" value="USP8 N-terminal domain-like"/>
    <property type="match status" value="1"/>
</dbReference>
<dbReference type="InterPro" id="IPR015063">
    <property type="entry name" value="USP8_dimer"/>
</dbReference>
<evidence type="ECO:0000256" key="3">
    <source>
        <dbReference type="ARBA" id="ARBA00012759"/>
    </source>
</evidence>
<feature type="domain" description="USP" evidence="10">
    <location>
        <begin position="662"/>
        <end position="1013"/>
    </location>
</feature>